<evidence type="ECO:0000256" key="6">
    <source>
        <dbReference type="SAM" id="Phobius"/>
    </source>
</evidence>
<evidence type="ECO:0000256" key="3">
    <source>
        <dbReference type="ARBA" id="ARBA00022824"/>
    </source>
</evidence>
<dbReference type="EnsemblMetazoa" id="XM_038202741.1">
    <property type="protein sequence ID" value="XP_038058669.1"/>
    <property type="gene ID" value="LOC119729950"/>
</dbReference>
<dbReference type="InterPro" id="IPR021013">
    <property type="entry name" value="ATPase_Vma12"/>
</dbReference>
<dbReference type="OrthoDB" id="19981at2759"/>
<dbReference type="GeneID" id="119729950"/>
<reference evidence="7" key="1">
    <citation type="submission" date="2022-11" db="UniProtKB">
        <authorList>
            <consortium name="EnsemblMetazoa"/>
        </authorList>
    </citation>
    <scope>IDENTIFICATION</scope>
</reference>
<dbReference type="PANTHER" id="PTHR31394">
    <property type="entry name" value="TRANSMEMBRANE PROTEIN 199"/>
    <property type="match status" value="1"/>
</dbReference>
<keyword evidence="5 6" id="KW-0472">Membrane</keyword>
<name>A0A914A564_PATMI</name>
<dbReference type="RefSeq" id="XP_038058669.1">
    <property type="nucleotide sequence ID" value="XM_038202741.1"/>
</dbReference>
<dbReference type="CTD" id="195040"/>
<dbReference type="AlphaFoldDB" id="A0A914A564"/>
<evidence type="ECO:0000256" key="5">
    <source>
        <dbReference type="ARBA" id="ARBA00023136"/>
    </source>
</evidence>
<dbReference type="GO" id="GO:0070072">
    <property type="term" value="P:vacuolar proton-transporting V-type ATPase complex assembly"/>
    <property type="evidence" value="ECO:0007669"/>
    <property type="project" value="InterPro"/>
</dbReference>
<evidence type="ECO:0000313" key="8">
    <source>
        <dbReference type="Proteomes" id="UP000887568"/>
    </source>
</evidence>
<evidence type="ECO:0000313" key="7">
    <source>
        <dbReference type="EnsemblMetazoa" id="XP_038058669.1"/>
    </source>
</evidence>
<dbReference type="Proteomes" id="UP000887568">
    <property type="component" value="Unplaced"/>
</dbReference>
<evidence type="ECO:0000256" key="2">
    <source>
        <dbReference type="ARBA" id="ARBA00022692"/>
    </source>
</evidence>
<dbReference type="Pfam" id="PF11712">
    <property type="entry name" value="Vma12"/>
    <property type="match status" value="1"/>
</dbReference>
<evidence type="ECO:0000256" key="1">
    <source>
        <dbReference type="ARBA" id="ARBA00004477"/>
    </source>
</evidence>
<protein>
    <recommendedName>
        <fullName evidence="9">Transmembrane protein 199</fullName>
    </recommendedName>
</protein>
<accession>A0A914A564</accession>
<dbReference type="GO" id="GO:0005789">
    <property type="term" value="C:endoplasmic reticulum membrane"/>
    <property type="evidence" value="ECO:0007669"/>
    <property type="project" value="UniProtKB-SubCell"/>
</dbReference>
<keyword evidence="2 6" id="KW-0812">Transmembrane</keyword>
<keyword evidence="3" id="KW-0256">Endoplasmic reticulum</keyword>
<dbReference type="OMA" id="RMTRNVN"/>
<comment type="subcellular location">
    <subcellularLocation>
        <location evidence="1">Endoplasmic reticulum membrane</location>
        <topology evidence="1">Multi-pass membrane protein</topology>
    </subcellularLocation>
</comment>
<keyword evidence="4 6" id="KW-1133">Transmembrane helix</keyword>
<dbReference type="PANTHER" id="PTHR31394:SF1">
    <property type="entry name" value="TRANSMEMBRANE PROTEIN 199"/>
    <property type="match status" value="1"/>
</dbReference>
<organism evidence="7 8">
    <name type="scientific">Patiria miniata</name>
    <name type="common">Bat star</name>
    <name type="synonym">Asterina miniata</name>
    <dbReference type="NCBI Taxonomy" id="46514"/>
    <lineage>
        <taxon>Eukaryota</taxon>
        <taxon>Metazoa</taxon>
        <taxon>Echinodermata</taxon>
        <taxon>Eleutherozoa</taxon>
        <taxon>Asterozoa</taxon>
        <taxon>Asteroidea</taxon>
        <taxon>Valvatacea</taxon>
        <taxon>Valvatida</taxon>
        <taxon>Asterinidae</taxon>
        <taxon>Patiria</taxon>
    </lineage>
</organism>
<feature type="transmembrane region" description="Helical" evidence="6">
    <location>
        <begin position="145"/>
        <end position="166"/>
    </location>
</feature>
<feature type="transmembrane region" description="Helical" evidence="6">
    <location>
        <begin position="172"/>
        <end position="193"/>
    </location>
</feature>
<keyword evidence="8" id="KW-1185">Reference proteome</keyword>
<proteinExistence type="predicted"/>
<evidence type="ECO:0008006" key="9">
    <source>
        <dbReference type="Google" id="ProtNLM"/>
    </source>
</evidence>
<evidence type="ECO:0000256" key="4">
    <source>
        <dbReference type="ARBA" id="ARBA00022989"/>
    </source>
</evidence>
<sequence>MATLVVLTERMYDEIDGVLLREDVPEEFQNELRGYAKLRNKENPEETPSIPFSTIRKLHKYLESDGKPGMYLHQLMEGSEVFFPPLPQPKRNPELVARLERLRAEQANREYQQMTKSVSNNIAGNSPIGNVGQELKSVQGQLMNVFNVFLTIVGAFVFGFMAMYYAGQSLTARVLCGLAVALVVATADLYFLIKNDL</sequence>